<evidence type="ECO:0000313" key="4">
    <source>
        <dbReference type="EMBL" id="NAS11006.1"/>
    </source>
</evidence>
<evidence type="ECO:0000256" key="3">
    <source>
        <dbReference type="SAM" id="MobiDB-lite"/>
    </source>
</evidence>
<name>A0A6L9E8G6_9FLAO</name>
<organism evidence="4 5">
    <name type="scientific">Poritiphilus flavus</name>
    <dbReference type="NCBI Taxonomy" id="2697053"/>
    <lineage>
        <taxon>Bacteria</taxon>
        <taxon>Pseudomonadati</taxon>
        <taxon>Bacteroidota</taxon>
        <taxon>Flavobacteriia</taxon>
        <taxon>Flavobacteriales</taxon>
        <taxon>Flavobacteriaceae</taxon>
        <taxon>Poritiphilus</taxon>
    </lineage>
</organism>
<evidence type="ECO:0000256" key="2">
    <source>
        <dbReference type="ARBA" id="ARBA00023157"/>
    </source>
</evidence>
<dbReference type="GO" id="GO:0009897">
    <property type="term" value="C:external side of plasma membrane"/>
    <property type="evidence" value="ECO:0007669"/>
    <property type="project" value="TreeGrafter"/>
</dbReference>
<dbReference type="PANTHER" id="PTHR11481">
    <property type="entry name" value="IMMUNOGLOBULIN FC RECEPTOR"/>
    <property type="match status" value="1"/>
</dbReference>
<dbReference type="SUPFAM" id="SSF48726">
    <property type="entry name" value="Immunoglobulin"/>
    <property type="match status" value="1"/>
</dbReference>
<protein>
    <submittedName>
        <fullName evidence="4">Gliding motility-associated C-terminal domain-containing protein</fullName>
    </submittedName>
</protein>
<dbReference type="AlphaFoldDB" id="A0A6L9E8G6"/>
<dbReference type="Gene3D" id="2.60.40.10">
    <property type="entry name" value="Immunoglobulins"/>
    <property type="match status" value="3"/>
</dbReference>
<dbReference type="InterPro" id="IPR013783">
    <property type="entry name" value="Ig-like_fold"/>
</dbReference>
<dbReference type="GO" id="GO:0007166">
    <property type="term" value="P:cell surface receptor signaling pathway"/>
    <property type="evidence" value="ECO:0007669"/>
    <property type="project" value="TreeGrafter"/>
</dbReference>
<dbReference type="Pfam" id="PF13585">
    <property type="entry name" value="CHU_C"/>
    <property type="match status" value="1"/>
</dbReference>
<keyword evidence="2" id="KW-1015">Disulfide bond</keyword>
<proteinExistence type="predicted"/>
<reference evidence="4 5" key="1">
    <citation type="submission" date="2020-01" db="EMBL/GenBank/DDBJ databases">
        <title>Bacteria diversity of Porities sp.</title>
        <authorList>
            <person name="Wang G."/>
        </authorList>
    </citation>
    <scope>NUCLEOTIDE SEQUENCE [LARGE SCALE GENOMIC DNA]</scope>
    <source>
        <strain evidence="4 5">R33</strain>
    </source>
</reference>
<evidence type="ECO:0000256" key="1">
    <source>
        <dbReference type="ARBA" id="ARBA00022729"/>
    </source>
</evidence>
<keyword evidence="1" id="KW-0732">Signal</keyword>
<accession>A0A6L9E8G6</accession>
<feature type="region of interest" description="Disordered" evidence="3">
    <location>
        <begin position="1"/>
        <end position="23"/>
    </location>
</feature>
<dbReference type="GO" id="GO:0006955">
    <property type="term" value="P:immune response"/>
    <property type="evidence" value="ECO:0007669"/>
    <property type="project" value="TreeGrafter"/>
</dbReference>
<dbReference type="InterPro" id="IPR036179">
    <property type="entry name" value="Ig-like_dom_sf"/>
</dbReference>
<dbReference type="EMBL" id="WXYO01000001">
    <property type="protein sequence ID" value="NAS11006.1"/>
    <property type="molecule type" value="Genomic_DNA"/>
</dbReference>
<gene>
    <name evidence="4" type="ORF">GTQ38_03260</name>
</gene>
<evidence type="ECO:0000313" key="5">
    <source>
        <dbReference type="Proteomes" id="UP000475249"/>
    </source>
</evidence>
<dbReference type="GO" id="GO:0004888">
    <property type="term" value="F:transmembrane signaling receptor activity"/>
    <property type="evidence" value="ECO:0007669"/>
    <property type="project" value="TreeGrafter"/>
</dbReference>
<comment type="caution">
    <text evidence="4">The sequence shown here is derived from an EMBL/GenBank/DDBJ whole genome shotgun (WGS) entry which is preliminary data.</text>
</comment>
<keyword evidence="5" id="KW-1185">Reference proteome</keyword>
<dbReference type="PANTHER" id="PTHR11481:SF60">
    <property type="entry name" value="IG-LIKE DOMAIN-CONTAINING PROTEIN"/>
    <property type="match status" value="1"/>
</dbReference>
<dbReference type="Proteomes" id="UP000475249">
    <property type="component" value="Unassembled WGS sequence"/>
</dbReference>
<dbReference type="InterPro" id="IPR050488">
    <property type="entry name" value="Ig_Fc_receptor"/>
</dbReference>
<sequence length="735" mass="78730">MQLSAQTLEAPVPAPNQNPPVGSSAWDKACASASFNNYWVEFTWNFPLVNSDNEFILELSDATGDFSSPVELARDDQNNTNFTFFFEFALPTDTRGEGYRMRVRSTSPAITGDVSAPYPMYYRDFDAAILISPDGNGTIPPGGAIEICDGAAVTLAPHNVPGAYSYQYTWYRSGSPISGEKSHQLVVSTAGMYQVEIDYGACSTAGGGTLSNIIDVTTATSQGIAINPPAKTALCSGETEVLNANISGMGYTYTWYKDGSAITSPTVDDDSYTVDASVSGFEGDYQVQIEGSGICLERSAAVTMTNAGNFTVTRDNDANMVVLPGQTTTLSVSTDASSPTYQWYRDGNPVAGATSSSIIVDETETGVYFARVSLSGGSCTSTSVDSDTTTVVVPDSLEVVIDYASTYTACENTSIVLEVSTINALDSGGTRTDVTSSLLASMTYQWQQDGANVGGATSSSISLADISENGSYTLDGSIGSYNTTSNALSVQLLVNETLTINSTSLISCNSSEDITIDTPTDLTGETFDWFRDGVNLNTTEPSIDVTQPGTYQLVLQRNGCPLPSNEIVITPLDPDLITIDPAGVVVFPEGGSRTVTASGGESYRWFDINNVEIATTASVNFTEEGTYAVTAIIGNCEVTRTVEVEYLDTFRVPNVITVNGDGINDQWILPNSYSNKADVNVIIYNDKGEEILNQFDYNNSWPESSMSFPRQNMVFFYKIRNASEVLKQGTITIIR</sequence>